<feature type="region of interest" description="Disordered" evidence="1">
    <location>
        <begin position="61"/>
        <end position="86"/>
    </location>
</feature>
<organism evidence="2 3">
    <name type="scientific">Natrinema zhouii</name>
    <dbReference type="NCBI Taxonomy" id="1710539"/>
    <lineage>
        <taxon>Archaea</taxon>
        <taxon>Methanobacteriati</taxon>
        <taxon>Methanobacteriota</taxon>
        <taxon>Stenosarchaea group</taxon>
        <taxon>Halobacteria</taxon>
        <taxon>Halobacteriales</taxon>
        <taxon>Natrialbaceae</taxon>
        <taxon>Natrinema</taxon>
    </lineage>
</organism>
<feature type="compositionally biased region" description="Low complexity" evidence="1">
    <location>
        <begin position="319"/>
        <end position="331"/>
    </location>
</feature>
<dbReference type="OrthoDB" id="264949at2157"/>
<dbReference type="GeneID" id="56143112"/>
<dbReference type="InterPro" id="IPR027417">
    <property type="entry name" value="P-loop_NTPase"/>
</dbReference>
<name>A0A7D6H1L9_9EURY</name>
<feature type="region of interest" description="Disordered" evidence="1">
    <location>
        <begin position="430"/>
        <end position="454"/>
    </location>
</feature>
<dbReference type="AlphaFoldDB" id="A0A7D6H1L9"/>
<accession>A0A7D6H1L9</accession>
<evidence type="ECO:0000256" key="1">
    <source>
        <dbReference type="SAM" id="MobiDB-lite"/>
    </source>
</evidence>
<evidence type="ECO:0008006" key="4">
    <source>
        <dbReference type="Google" id="ProtNLM"/>
    </source>
</evidence>
<feature type="compositionally biased region" description="Basic and acidic residues" evidence="1">
    <location>
        <begin position="430"/>
        <end position="448"/>
    </location>
</feature>
<proteinExistence type="predicted"/>
<evidence type="ECO:0000313" key="3">
    <source>
        <dbReference type="Proteomes" id="UP000510869"/>
    </source>
</evidence>
<reference evidence="2 3" key="1">
    <citation type="submission" date="2020-07" db="EMBL/GenBank/DDBJ databases">
        <title>Natrinema (YPL30) sp. nov. and Haloterrigena xxxxxx (YPL8) sp. nov., isolated from a salt mine.</title>
        <authorList>
            <person name="Cui H."/>
        </authorList>
    </citation>
    <scope>NUCLEOTIDE SEQUENCE [LARGE SCALE GENOMIC DNA]</scope>
    <source>
        <strain evidence="2 3">YPL13</strain>
    </source>
</reference>
<dbReference type="Proteomes" id="UP000510869">
    <property type="component" value="Chromosome"/>
</dbReference>
<dbReference type="SUPFAM" id="SSF52540">
    <property type="entry name" value="P-loop containing nucleoside triphosphate hydrolases"/>
    <property type="match status" value="1"/>
</dbReference>
<feature type="region of interest" description="Disordered" evidence="1">
    <location>
        <begin position="254"/>
        <end position="353"/>
    </location>
</feature>
<keyword evidence="3" id="KW-1185">Reference proteome</keyword>
<protein>
    <recommendedName>
        <fullName evidence="4">PD-(D/E)XK nuclease family protein</fullName>
    </recommendedName>
</protein>
<dbReference type="RefSeq" id="WP_180842666.1">
    <property type="nucleotide sequence ID" value="NZ_CP059154.1"/>
</dbReference>
<sequence length="797" mass="87699">MTPESPDLDGLCKLFPTPPPSTTVFASVAAEYADLADEYGPRNVLVLKRHPAGLESLTESLAAADRQPGEGPRSPRVESLPEHASKTIEEYDPTLNRLEYEERIELISLVIDGASRSVPAYLQRAAAHESFARDVGQLLLAATRQRIRLDDHDDLHDCLAFLYAMNDRFHAELDDRGYVERADVIPQAVERLEADADGLRTRVTSSFDAVLAVEFEEYRRLDRRYLAALTRDADLVCLGERHASVERTRVEPGRIDDIATDAGLTVETLEPEAVRDGDTDTEPPHQPIARFLATGTSPDRSADIGNGAGSPNADSTDGDPPAADSVDADPAGTHSSETDSRGRARRIRTGTTREQLRAVATEIQSLRDRHVWSYDEFAVAVPRIERVPETRRRLRDAGVPTATIGTPSLAEDPAVNELYAVVTCQCERERDGNGLERMDPADPARDSSDPQAASLDRLRARVPEFSPDLLAETAGSSVRRSLERWIRQTDLKGRIAREEAWVDAREQYEGVRRVLEIAGFVEETDLIGPDWQGLRRMLRRTIQYDAPYVHAVETRPPTGGVTVCAVDDLKYDSRKAVFLLDLIDETYPGEQFLTQLFPTAWLRAMPAYPAVTNPSLESIADTFATVDVRKTTASSSAAQQNATRSADAAGIGDPFETYHAQRSRRRLALGARAAERALYCCSYERGAGGLRRSYDESRYLQLIDATPGLELEDVDAAADAAIHGETNALEALLAQPRGELERVLREASTGGEADLGETEALFEEIAVVLEDGDIDPELAEAVRSQFEFAAGEVVRND</sequence>
<feature type="compositionally biased region" description="Basic and acidic residues" evidence="1">
    <location>
        <begin position="73"/>
        <end position="86"/>
    </location>
</feature>
<evidence type="ECO:0000313" key="2">
    <source>
        <dbReference type="EMBL" id="QLK27505.1"/>
    </source>
</evidence>
<dbReference type="KEGG" id="nay:HYG81_07865"/>
<dbReference type="EMBL" id="CP059154">
    <property type="protein sequence ID" value="QLK27505.1"/>
    <property type="molecule type" value="Genomic_DNA"/>
</dbReference>
<gene>
    <name evidence="2" type="ORF">HYG81_07865</name>
</gene>